<gene>
    <name evidence="1" type="ORF">JOB18_021803</name>
</gene>
<evidence type="ECO:0000313" key="1">
    <source>
        <dbReference type="EMBL" id="KAG7522422.1"/>
    </source>
</evidence>
<evidence type="ECO:0000313" key="2">
    <source>
        <dbReference type="Proteomes" id="UP000693946"/>
    </source>
</evidence>
<dbReference type="EMBL" id="JAGKHQ010000002">
    <property type="protein sequence ID" value="KAG7522422.1"/>
    <property type="molecule type" value="Genomic_DNA"/>
</dbReference>
<sequence>MYMCFHRSAKTVYCRVDTFSTPTIVSCVVDTILSETGLEHTGILLPPCHCLQ</sequence>
<accession>A0AAV6SZ86</accession>
<name>A0AAV6SZ86_SOLSE</name>
<organism evidence="1 2">
    <name type="scientific">Solea senegalensis</name>
    <name type="common">Senegalese sole</name>
    <dbReference type="NCBI Taxonomy" id="28829"/>
    <lineage>
        <taxon>Eukaryota</taxon>
        <taxon>Metazoa</taxon>
        <taxon>Chordata</taxon>
        <taxon>Craniata</taxon>
        <taxon>Vertebrata</taxon>
        <taxon>Euteleostomi</taxon>
        <taxon>Actinopterygii</taxon>
        <taxon>Neopterygii</taxon>
        <taxon>Teleostei</taxon>
        <taxon>Neoteleostei</taxon>
        <taxon>Acanthomorphata</taxon>
        <taxon>Carangaria</taxon>
        <taxon>Pleuronectiformes</taxon>
        <taxon>Pleuronectoidei</taxon>
        <taxon>Soleidae</taxon>
        <taxon>Solea</taxon>
    </lineage>
</organism>
<dbReference type="Proteomes" id="UP000693946">
    <property type="component" value="Linkage Group LG10"/>
</dbReference>
<reference evidence="1 2" key="1">
    <citation type="journal article" date="2021" name="Sci. Rep.">
        <title>Chromosome anchoring in Senegalese sole (Solea senegalensis) reveals sex-associated markers and genome rearrangements in flatfish.</title>
        <authorList>
            <person name="Guerrero-Cozar I."/>
            <person name="Gomez-Garrido J."/>
            <person name="Berbel C."/>
            <person name="Martinez-Blanch J.F."/>
            <person name="Alioto T."/>
            <person name="Claros M.G."/>
            <person name="Gagnaire P.A."/>
            <person name="Manchado M."/>
        </authorList>
    </citation>
    <scope>NUCLEOTIDE SEQUENCE [LARGE SCALE GENOMIC DNA]</scope>
    <source>
        <strain evidence="1">Sse05_10M</strain>
    </source>
</reference>
<proteinExistence type="predicted"/>
<protein>
    <submittedName>
        <fullName evidence="1">Uncharacterized protein</fullName>
    </submittedName>
</protein>
<dbReference type="AlphaFoldDB" id="A0AAV6SZ86"/>
<comment type="caution">
    <text evidence="1">The sequence shown here is derived from an EMBL/GenBank/DDBJ whole genome shotgun (WGS) entry which is preliminary data.</text>
</comment>
<keyword evidence="2" id="KW-1185">Reference proteome</keyword>